<dbReference type="GO" id="GO:0000347">
    <property type="term" value="C:THO complex"/>
    <property type="evidence" value="ECO:0007669"/>
    <property type="project" value="TreeGrafter"/>
</dbReference>
<dbReference type="PANTHER" id="PTHR44411">
    <property type="entry name" value="THO COMPLEX SUBUNIT 6 HOMOLOG"/>
    <property type="match status" value="1"/>
</dbReference>
<evidence type="ECO:0000256" key="2">
    <source>
        <dbReference type="ARBA" id="ARBA00022574"/>
    </source>
</evidence>
<dbReference type="Pfam" id="PF00400">
    <property type="entry name" value="WD40"/>
    <property type="match status" value="1"/>
</dbReference>
<dbReference type="GO" id="GO:0006406">
    <property type="term" value="P:mRNA export from nucleus"/>
    <property type="evidence" value="ECO:0007669"/>
    <property type="project" value="TreeGrafter"/>
</dbReference>
<evidence type="ECO:0000313" key="4">
    <source>
        <dbReference type="EMBL" id="MBW91104.1"/>
    </source>
</evidence>
<dbReference type="GO" id="GO:0000346">
    <property type="term" value="C:transcription export complex"/>
    <property type="evidence" value="ECO:0007669"/>
    <property type="project" value="TreeGrafter"/>
</dbReference>
<evidence type="ECO:0000256" key="3">
    <source>
        <dbReference type="PROSITE-ProRule" id="PRU00221"/>
    </source>
</evidence>
<accession>A0A2P2JCA4</accession>
<keyword evidence="2 3" id="KW-0853">WD repeat</keyword>
<feature type="repeat" description="WD" evidence="3">
    <location>
        <begin position="3"/>
        <end position="34"/>
    </location>
</feature>
<comment type="similarity">
    <text evidence="1">Belongs to the WD repeat THOC6 family.</text>
</comment>
<proteinExistence type="inferred from homology"/>
<name>A0A2P2JCA4_RHIMU</name>
<dbReference type="InterPro" id="IPR001680">
    <property type="entry name" value="WD40_rpt"/>
</dbReference>
<dbReference type="Gene3D" id="2.130.10.10">
    <property type="entry name" value="YVTN repeat-like/Quinoprotein amine dehydrogenase"/>
    <property type="match status" value="1"/>
</dbReference>
<dbReference type="PROSITE" id="PS50082">
    <property type="entry name" value="WD_REPEATS_2"/>
    <property type="match status" value="1"/>
</dbReference>
<dbReference type="AlphaFoldDB" id="A0A2P2JCA4"/>
<organism evidence="4">
    <name type="scientific">Rhizophora mucronata</name>
    <name type="common">Asiatic mangrove</name>
    <dbReference type="NCBI Taxonomy" id="61149"/>
    <lineage>
        <taxon>Eukaryota</taxon>
        <taxon>Viridiplantae</taxon>
        <taxon>Streptophyta</taxon>
        <taxon>Embryophyta</taxon>
        <taxon>Tracheophyta</taxon>
        <taxon>Spermatophyta</taxon>
        <taxon>Magnoliopsida</taxon>
        <taxon>eudicotyledons</taxon>
        <taxon>Gunneridae</taxon>
        <taxon>Pentapetalae</taxon>
        <taxon>rosids</taxon>
        <taxon>fabids</taxon>
        <taxon>Malpighiales</taxon>
        <taxon>Rhizophoraceae</taxon>
        <taxon>Rhizophora</taxon>
    </lineage>
</organism>
<sequence length="52" mass="5643">MTFKGHLDYLHCVVARNSTNQIVTGSEDGTARIWGSKAIAKRKVGRGTARAL</sequence>
<protein>
    <submittedName>
        <fullName evidence="4">Uncharacterized protein</fullName>
    </submittedName>
</protein>
<dbReference type="InterPro" id="IPR036322">
    <property type="entry name" value="WD40_repeat_dom_sf"/>
</dbReference>
<dbReference type="SUPFAM" id="SSF50978">
    <property type="entry name" value="WD40 repeat-like"/>
    <property type="match status" value="1"/>
</dbReference>
<dbReference type="InterPro" id="IPR042626">
    <property type="entry name" value="THOC6"/>
</dbReference>
<dbReference type="InterPro" id="IPR015943">
    <property type="entry name" value="WD40/YVTN_repeat-like_dom_sf"/>
</dbReference>
<evidence type="ECO:0000256" key="1">
    <source>
        <dbReference type="ARBA" id="ARBA00009728"/>
    </source>
</evidence>
<dbReference type="EMBL" id="GGEC01010621">
    <property type="protein sequence ID" value="MBW91104.1"/>
    <property type="molecule type" value="Transcribed_RNA"/>
</dbReference>
<dbReference type="PROSITE" id="PS50294">
    <property type="entry name" value="WD_REPEATS_REGION"/>
    <property type="match status" value="1"/>
</dbReference>
<reference evidence="4" key="1">
    <citation type="submission" date="2018-02" db="EMBL/GenBank/DDBJ databases">
        <title>Rhizophora mucronata_Transcriptome.</title>
        <authorList>
            <person name="Meera S.P."/>
            <person name="Sreeshan A."/>
            <person name="Augustine A."/>
        </authorList>
    </citation>
    <scope>NUCLEOTIDE SEQUENCE</scope>
    <source>
        <tissue evidence="4">Leaf</tissue>
    </source>
</reference>
<dbReference type="PANTHER" id="PTHR44411:SF1">
    <property type="entry name" value="THO COMPLEX SUBUNIT 6 HOMOLOG"/>
    <property type="match status" value="1"/>
</dbReference>